<dbReference type="AlphaFoldDB" id="A0A1B2I6K1"/>
<organism evidence="1 2">
    <name type="scientific">Cloacibacillus porcorum</name>
    <dbReference type="NCBI Taxonomy" id="1197717"/>
    <lineage>
        <taxon>Bacteria</taxon>
        <taxon>Thermotogati</taxon>
        <taxon>Synergistota</taxon>
        <taxon>Synergistia</taxon>
        <taxon>Synergistales</taxon>
        <taxon>Synergistaceae</taxon>
        <taxon>Cloacibacillus</taxon>
    </lineage>
</organism>
<proteinExistence type="predicted"/>
<dbReference type="EMBL" id="CP016757">
    <property type="protein sequence ID" value="ANZ45590.1"/>
    <property type="molecule type" value="Genomic_DNA"/>
</dbReference>
<evidence type="ECO:0000313" key="2">
    <source>
        <dbReference type="Proteomes" id="UP000093044"/>
    </source>
</evidence>
<evidence type="ECO:0000313" key="1">
    <source>
        <dbReference type="EMBL" id="ANZ45590.1"/>
    </source>
</evidence>
<gene>
    <name evidence="1" type="ORF">BED41_11215</name>
</gene>
<dbReference type="Proteomes" id="UP000093044">
    <property type="component" value="Chromosome"/>
</dbReference>
<sequence length="244" mass="27673">MQKRVRRVPRPDYIIPHPESGAAYEGVADVKNSPYFKAPDFFTMESNDRGLTILTNYPTYQQTACYSCGPAAALTVLWYFGVTDYDEPELMRRMGSSGTPNERGEGGTCTAGMCRFFEEIGWRISTSLCECRGGERIFKDAAAFRDFVIRNLRAGLPIMVENMRFGGHWRVIIGYDTMGTETTADDVLIFMDSDDVCDHCQDGYAVASAEEFFHTWRDIGALPPDQRIQQYLIAYPPDFKPREE</sequence>
<protein>
    <recommendedName>
        <fullName evidence="3">Peptidase C39-like domain-containing protein</fullName>
    </recommendedName>
</protein>
<dbReference type="OrthoDB" id="27442at2"/>
<dbReference type="GeneID" id="83058415"/>
<reference evidence="1" key="1">
    <citation type="submission" date="2016-08" db="EMBL/GenBank/DDBJ databases">
        <title>Complete genome of Cloacibacillus porcorum.</title>
        <authorList>
            <person name="Looft T."/>
            <person name="Bayles D.O."/>
            <person name="Alt D.P."/>
        </authorList>
    </citation>
    <scope>NUCLEOTIDE SEQUENCE [LARGE SCALE GENOMIC DNA]</scope>
    <source>
        <strain evidence="1">CL-84</strain>
    </source>
</reference>
<dbReference type="STRING" id="1197717.BED41_11215"/>
<keyword evidence="2" id="KW-1185">Reference proteome</keyword>
<accession>A0A1B2I6K1</accession>
<evidence type="ECO:0008006" key="3">
    <source>
        <dbReference type="Google" id="ProtNLM"/>
    </source>
</evidence>
<name>A0A1B2I6K1_9BACT</name>
<dbReference type="Gene3D" id="3.90.70.10">
    <property type="entry name" value="Cysteine proteinases"/>
    <property type="match status" value="1"/>
</dbReference>
<dbReference type="KEGG" id="cpor:BED41_11215"/>
<dbReference type="RefSeq" id="WP_066746191.1">
    <property type="nucleotide sequence ID" value="NZ_CP016757.1"/>
</dbReference>